<reference evidence="1 2" key="1">
    <citation type="journal article" date="2019" name="Int. J. Syst. Evol. Microbiol.">
        <title>The Global Catalogue of Microorganisms (GCM) 10K type strain sequencing project: providing services to taxonomists for standard genome sequencing and annotation.</title>
        <authorList>
            <consortium name="The Broad Institute Genomics Platform"/>
            <consortium name="The Broad Institute Genome Sequencing Center for Infectious Disease"/>
            <person name="Wu L."/>
            <person name="Ma J."/>
        </authorList>
    </citation>
    <scope>NUCLEOTIDE SEQUENCE [LARGE SCALE GENOMIC DNA]</scope>
    <source>
        <strain evidence="1 2">JCM 12149</strain>
    </source>
</reference>
<protein>
    <submittedName>
        <fullName evidence="1">Uncharacterized protein</fullName>
    </submittedName>
</protein>
<proteinExistence type="predicted"/>
<evidence type="ECO:0000313" key="1">
    <source>
        <dbReference type="EMBL" id="GAA0437301.1"/>
    </source>
</evidence>
<dbReference type="Proteomes" id="UP001501459">
    <property type="component" value="Unassembled WGS sequence"/>
</dbReference>
<gene>
    <name evidence="1" type="ORF">GCM10008983_12630</name>
</gene>
<evidence type="ECO:0000313" key="2">
    <source>
        <dbReference type="Proteomes" id="UP001501459"/>
    </source>
</evidence>
<dbReference type="RefSeq" id="WP_343751872.1">
    <property type="nucleotide sequence ID" value="NZ_BAAADM010000032.1"/>
</dbReference>
<comment type="caution">
    <text evidence="1">The sequence shown here is derived from an EMBL/GenBank/DDBJ whole genome shotgun (WGS) entry which is preliminary data.</text>
</comment>
<name>A0ABN0Z7M8_9BACI</name>
<sequence length="47" mass="5196">MVIGEYVEAAVVTLLFMFVDYLESIASKVTAEDLKTTIENLGYPVVL</sequence>
<dbReference type="EMBL" id="BAAADM010000032">
    <property type="protein sequence ID" value="GAA0437301.1"/>
    <property type="molecule type" value="Genomic_DNA"/>
</dbReference>
<accession>A0ABN0Z7M8</accession>
<keyword evidence="2" id="KW-1185">Reference proteome</keyword>
<organism evidence="1 2">
    <name type="scientific">Lentibacillus halophilus</name>
    <dbReference type="NCBI Taxonomy" id="295065"/>
    <lineage>
        <taxon>Bacteria</taxon>
        <taxon>Bacillati</taxon>
        <taxon>Bacillota</taxon>
        <taxon>Bacilli</taxon>
        <taxon>Bacillales</taxon>
        <taxon>Bacillaceae</taxon>
        <taxon>Lentibacillus</taxon>
    </lineage>
</organism>